<dbReference type="InterPro" id="IPR036047">
    <property type="entry name" value="F-box-like_dom_sf"/>
</dbReference>
<name>A0ABM0TUJ2_CAMSA</name>
<dbReference type="InterPro" id="IPR013187">
    <property type="entry name" value="F-box-assoc_dom_typ3"/>
</dbReference>
<dbReference type="GeneID" id="104716032"/>
<dbReference type="Proteomes" id="UP000694864">
    <property type="component" value="Chromosome 9"/>
</dbReference>
<accession>A0ABM0TUJ2</accession>
<feature type="domain" description="F-box associated beta-propeller type 3" evidence="2">
    <location>
        <begin position="84"/>
        <end position="388"/>
    </location>
</feature>
<feature type="domain" description="F-box" evidence="1">
    <location>
        <begin position="34"/>
        <end position="70"/>
    </location>
</feature>
<dbReference type="InterPro" id="IPR017451">
    <property type="entry name" value="F-box-assoc_interact_dom"/>
</dbReference>
<proteinExistence type="predicted"/>
<sequence>MNKEQQNVSEVDLVAVTGCNTRAKTSSNGGGEPIPLDLIVEICLRLPAKSISRCRCVSKLWASIPRLPYFTELFLTRSLALPKILFACRKDSHVFFFSSPQPHQILADDNNSPVLAANYLMKIPYYYINSFESCSSVRGLMFLGDVRISEGNVSVICNLSTGQSLTLPEPKTSKRMGTRSYLGYEPIEKQYKVLSMTWEYNYGHTEACEEHQVLTLGTREPSWRMIKCCTPYLLYHEYNHVCIDGVLYYQAFSTFTSQCMVVLFDLKSEKFRFVKDTGYSHLINYNGKLGSLWSHEWNYRINGSCTSIKLRVLQDVEKHEWSEHIYQLPAFWSNTVGSSTSLRVVGVTRTNEIVFSFSYIEKPFYVFYYNTERNTIRRIEIKGLECSSVLYESMKTFGGTRLVCKTLGEAVRMK</sequence>
<dbReference type="NCBIfam" id="TIGR01640">
    <property type="entry name" value="F_box_assoc_1"/>
    <property type="match status" value="1"/>
</dbReference>
<organism evidence="3 4">
    <name type="scientific">Camelina sativa</name>
    <name type="common">False flax</name>
    <name type="synonym">Myagrum sativum</name>
    <dbReference type="NCBI Taxonomy" id="90675"/>
    <lineage>
        <taxon>Eukaryota</taxon>
        <taxon>Viridiplantae</taxon>
        <taxon>Streptophyta</taxon>
        <taxon>Embryophyta</taxon>
        <taxon>Tracheophyta</taxon>
        <taxon>Spermatophyta</taxon>
        <taxon>Magnoliopsida</taxon>
        <taxon>eudicotyledons</taxon>
        <taxon>Gunneridae</taxon>
        <taxon>Pentapetalae</taxon>
        <taxon>rosids</taxon>
        <taxon>malvids</taxon>
        <taxon>Brassicales</taxon>
        <taxon>Brassicaceae</taxon>
        <taxon>Camelineae</taxon>
        <taxon>Camelina</taxon>
    </lineage>
</organism>
<reference evidence="3" key="1">
    <citation type="journal article" date="2014" name="Nat. Commun.">
        <title>The emerging biofuel crop Camelina sativa retains a highly undifferentiated hexaploid genome structure.</title>
        <authorList>
            <person name="Kagale S."/>
            <person name="Koh C."/>
            <person name="Nixon J."/>
            <person name="Bollina V."/>
            <person name="Clarke W.E."/>
            <person name="Tuteja R."/>
            <person name="Spillane C."/>
            <person name="Robinson S.J."/>
            <person name="Links M.G."/>
            <person name="Clarke C."/>
            <person name="Higgins E.E."/>
            <person name="Huebert T."/>
            <person name="Sharpe A.G."/>
            <person name="Parkin I.A."/>
        </authorList>
    </citation>
    <scope>NUCLEOTIDE SEQUENCE [LARGE SCALE GENOMIC DNA]</scope>
    <source>
        <strain evidence="3">cv. DH55</strain>
    </source>
</reference>
<dbReference type="SUPFAM" id="SSF81383">
    <property type="entry name" value="F-box domain"/>
    <property type="match status" value="1"/>
</dbReference>
<evidence type="ECO:0000259" key="1">
    <source>
        <dbReference type="Pfam" id="PF00646"/>
    </source>
</evidence>
<reference evidence="4" key="2">
    <citation type="submission" date="2025-08" db="UniProtKB">
        <authorList>
            <consortium name="RefSeq"/>
        </authorList>
    </citation>
    <scope>IDENTIFICATION</scope>
    <source>
        <tissue evidence="4">Leaf</tissue>
    </source>
</reference>
<evidence type="ECO:0000313" key="4">
    <source>
        <dbReference type="RefSeq" id="XP_010431681.1"/>
    </source>
</evidence>
<protein>
    <submittedName>
        <fullName evidence="4">F-box protein At2g19630</fullName>
    </submittedName>
</protein>
<dbReference type="PANTHER" id="PTHR31111">
    <property type="entry name" value="BNAA05G37150D PROTEIN-RELATED"/>
    <property type="match status" value="1"/>
</dbReference>
<dbReference type="Pfam" id="PF08268">
    <property type="entry name" value="FBA_3"/>
    <property type="match status" value="1"/>
</dbReference>
<dbReference type="InterPro" id="IPR001810">
    <property type="entry name" value="F-box_dom"/>
</dbReference>
<dbReference type="Pfam" id="PF00646">
    <property type="entry name" value="F-box"/>
    <property type="match status" value="1"/>
</dbReference>
<evidence type="ECO:0000313" key="3">
    <source>
        <dbReference type="Proteomes" id="UP000694864"/>
    </source>
</evidence>
<evidence type="ECO:0000259" key="2">
    <source>
        <dbReference type="Pfam" id="PF08268"/>
    </source>
</evidence>
<keyword evidence="3" id="KW-1185">Reference proteome</keyword>
<dbReference type="RefSeq" id="XP_010431681.1">
    <property type="nucleotide sequence ID" value="XM_010433379.1"/>
</dbReference>
<dbReference type="PANTHER" id="PTHR31111:SF125">
    <property type="entry name" value="F-BOX PROTEIN CPR30-LIKE"/>
    <property type="match status" value="1"/>
</dbReference>
<gene>
    <name evidence="4" type="primary">LOC104716032</name>
</gene>